<evidence type="ECO:0000256" key="3">
    <source>
        <dbReference type="ARBA" id="ARBA00022473"/>
    </source>
</evidence>
<evidence type="ECO:0000259" key="10">
    <source>
        <dbReference type="PROSITE" id="PS50071"/>
    </source>
</evidence>
<dbReference type="EMBL" id="JAANHZ010000474">
    <property type="protein sequence ID" value="KAG5310595.1"/>
    <property type="molecule type" value="Genomic_DNA"/>
</dbReference>
<dbReference type="AlphaFoldDB" id="A0A836JGD9"/>
<dbReference type="PROSITE" id="PS00027">
    <property type="entry name" value="HOMEOBOX_1"/>
    <property type="match status" value="1"/>
</dbReference>
<dbReference type="InterPro" id="IPR050649">
    <property type="entry name" value="Paired_Homeobox_TFs"/>
</dbReference>
<protein>
    <submittedName>
        <fullName evidence="11">ARX protein</fullName>
    </submittedName>
</protein>
<comment type="similarity">
    <text evidence="2">Belongs to the PDE6D/unc-119 family.</text>
</comment>
<evidence type="ECO:0000313" key="12">
    <source>
        <dbReference type="Proteomes" id="UP000667349"/>
    </source>
</evidence>
<feature type="region of interest" description="Disordered" evidence="9">
    <location>
        <begin position="83"/>
        <end position="112"/>
    </location>
</feature>
<dbReference type="Pfam" id="PF05351">
    <property type="entry name" value="GMP_PDE_delta"/>
    <property type="match status" value="1"/>
</dbReference>
<keyword evidence="3" id="KW-0217">Developmental protein</keyword>
<comment type="caution">
    <text evidence="11">The sequence shown here is derived from an EMBL/GenBank/DDBJ whole genome shotgun (WGS) entry which is preliminary data.</text>
</comment>
<accession>A0A836JGD9</accession>
<dbReference type="Gene3D" id="1.10.10.60">
    <property type="entry name" value="Homeodomain-like"/>
    <property type="match status" value="1"/>
</dbReference>
<keyword evidence="6 7" id="KW-0539">Nucleus</keyword>
<evidence type="ECO:0000256" key="6">
    <source>
        <dbReference type="ARBA" id="ARBA00023242"/>
    </source>
</evidence>
<dbReference type="InterPro" id="IPR009057">
    <property type="entry name" value="Homeodomain-like_sf"/>
</dbReference>
<dbReference type="InterPro" id="IPR008015">
    <property type="entry name" value="PDED_dom"/>
</dbReference>
<dbReference type="PROSITE" id="PS50071">
    <property type="entry name" value="HOMEOBOX_2"/>
    <property type="match status" value="1"/>
</dbReference>
<evidence type="ECO:0000256" key="1">
    <source>
        <dbReference type="ARBA" id="ARBA00004123"/>
    </source>
</evidence>
<comment type="subcellular location">
    <subcellularLocation>
        <location evidence="1 7 8">Nucleus</location>
    </subcellularLocation>
</comment>
<dbReference type="SMART" id="SM00389">
    <property type="entry name" value="HOX"/>
    <property type="match status" value="1"/>
</dbReference>
<name>A0A836JGD9_9HYME</name>
<dbReference type="Gene3D" id="2.70.50.40">
    <property type="entry name" value="GMP phosphodiesterase, delta subunit"/>
    <property type="match status" value="1"/>
</dbReference>
<evidence type="ECO:0000256" key="9">
    <source>
        <dbReference type="SAM" id="MobiDB-lite"/>
    </source>
</evidence>
<dbReference type="Pfam" id="PF00046">
    <property type="entry name" value="Homeodomain"/>
    <property type="match status" value="1"/>
</dbReference>
<evidence type="ECO:0000256" key="4">
    <source>
        <dbReference type="ARBA" id="ARBA00023125"/>
    </source>
</evidence>
<organism evidence="11 12">
    <name type="scientific">Acromyrmex insinuator</name>
    <dbReference type="NCBI Taxonomy" id="230686"/>
    <lineage>
        <taxon>Eukaryota</taxon>
        <taxon>Metazoa</taxon>
        <taxon>Ecdysozoa</taxon>
        <taxon>Arthropoda</taxon>
        <taxon>Hexapoda</taxon>
        <taxon>Insecta</taxon>
        <taxon>Pterygota</taxon>
        <taxon>Neoptera</taxon>
        <taxon>Endopterygota</taxon>
        <taxon>Hymenoptera</taxon>
        <taxon>Apocrita</taxon>
        <taxon>Aculeata</taxon>
        <taxon>Formicoidea</taxon>
        <taxon>Formicidae</taxon>
        <taxon>Myrmicinae</taxon>
        <taxon>Acromyrmex</taxon>
    </lineage>
</organism>
<reference evidence="11" key="1">
    <citation type="submission" date="2020-02" db="EMBL/GenBank/DDBJ databases">
        <title>Relaxed selection underlies rapid genomic changes in the transitions from sociality to social parasitism in ants.</title>
        <authorList>
            <person name="Bi X."/>
        </authorList>
    </citation>
    <scope>NUCLEOTIDE SEQUENCE</scope>
    <source>
        <strain evidence="11">BGI-DK2013a</strain>
        <tissue evidence="11">Whole body</tissue>
    </source>
</reference>
<keyword evidence="5 7" id="KW-0371">Homeobox</keyword>
<keyword evidence="12" id="KW-1185">Reference proteome</keyword>
<gene>
    <name evidence="11" type="primary">Arx</name>
    <name evidence="11" type="ORF">G6Z75_0006999</name>
</gene>
<dbReference type="InterPro" id="IPR037036">
    <property type="entry name" value="PDED_dom_sf"/>
</dbReference>
<feature type="DNA-binding region" description="Homeobox" evidence="7">
    <location>
        <begin position="195"/>
        <end position="254"/>
    </location>
</feature>
<evidence type="ECO:0000256" key="5">
    <source>
        <dbReference type="ARBA" id="ARBA00023155"/>
    </source>
</evidence>
<feature type="non-terminal residue" evidence="11">
    <location>
        <position position="347"/>
    </location>
</feature>
<dbReference type="GO" id="GO:0000977">
    <property type="term" value="F:RNA polymerase II transcription regulatory region sequence-specific DNA binding"/>
    <property type="evidence" value="ECO:0007669"/>
    <property type="project" value="TreeGrafter"/>
</dbReference>
<feature type="non-terminal residue" evidence="11">
    <location>
        <position position="1"/>
    </location>
</feature>
<feature type="domain" description="Homeobox" evidence="10">
    <location>
        <begin position="193"/>
        <end position="253"/>
    </location>
</feature>
<sequence>MELCDANSEEILWKSNKDLSAPDVEHEAHVMKKILQCRKVQRKINFSSAEKMERFCLKQKVLFKEHCLEELFFEFGLTSEEEDEETPKNHYAGARSSRGMDLNDEDESGNENGRQLFLVGTPRDPLVSAGAIVASSTNVSDDVNQSDDLQSTALTGLIDGAQSTSVCFPTKFTYDFSTGPESEERPSCVIGKRKQRRYRTTFSNFQLEELERAFQKTHYPDVFFREELAVRIQLTEARVQVWFQNRRAKWRKQEKQCKIATHMTSSHLPPDCQEVQQHQSQHSDHLLLESPCSPIYLGMEWAGFSPYNNTDSASSLIVNNMNKPTETEADNNPLLDPELLQLKPPRS</sequence>
<dbReference type="PANTHER" id="PTHR24329">
    <property type="entry name" value="HOMEOBOX PROTEIN ARISTALESS"/>
    <property type="match status" value="1"/>
</dbReference>
<dbReference type="InterPro" id="IPR017970">
    <property type="entry name" value="Homeobox_CS"/>
</dbReference>
<dbReference type="InterPro" id="IPR001356">
    <property type="entry name" value="HD"/>
</dbReference>
<dbReference type="SUPFAM" id="SSF46689">
    <property type="entry name" value="Homeodomain-like"/>
    <property type="match status" value="1"/>
</dbReference>
<dbReference type="FunFam" id="1.10.10.60:FF:000102">
    <property type="entry name" value="Aristaless related homeobox"/>
    <property type="match status" value="1"/>
</dbReference>
<dbReference type="InterPro" id="IPR014756">
    <property type="entry name" value="Ig_E-set"/>
</dbReference>
<dbReference type="SUPFAM" id="SSF81296">
    <property type="entry name" value="E set domains"/>
    <property type="match status" value="1"/>
</dbReference>
<dbReference type="GO" id="GO:0005634">
    <property type="term" value="C:nucleus"/>
    <property type="evidence" value="ECO:0007669"/>
    <property type="project" value="UniProtKB-SubCell"/>
</dbReference>
<dbReference type="GO" id="GO:0000981">
    <property type="term" value="F:DNA-binding transcription factor activity, RNA polymerase II-specific"/>
    <property type="evidence" value="ECO:0007669"/>
    <property type="project" value="InterPro"/>
</dbReference>
<proteinExistence type="inferred from homology"/>
<evidence type="ECO:0000256" key="7">
    <source>
        <dbReference type="PROSITE-ProRule" id="PRU00108"/>
    </source>
</evidence>
<evidence type="ECO:0000256" key="8">
    <source>
        <dbReference type="RuleBase" id="RU000682"/>
    </source>
</evidence>
<dbReference type="CDD" id="cd00086">
    <property type="entry name" value="homeodomain"/>
    <property type="match status" value="1"/>
</dbReference>
<evidence type="ECO:0000256" key="2">
    <source>
        <dbReference type="ARBA" id="ARBA00008102"/>
    </source>
</evidence>
<dbReference type="Proteomes" id="UP000667349">
    <property type="component" value="Unassembled WGS sequence"/>
</dbReference>
<keyword evidence="4 7" id="KW-0238">DNA-binding</keyword>
<evidence type="ECO:0000313" key="11">
    <source>
        <dbReference type="EMBL" id="KAG5310595.1"/>
    </source>
</evidence>
<dbReference type="PANTHER" id="PTHR24329:SF543">
    <property type="entry name" value="FI01017P-RELATED"/>
    <property type="match status" value="1"/>
</dbReference>